<proteinExistence type="predicted"/>
<dbReference type="EMBL" id="BLLG01000003">
    <property type="protein sequence ID" value="GFH35282.1"/>
    <property type="molecule type" value="Genomic_DNA"/>
</dbReference>
<dbReference type="AlphaFoldDB" id="A0A6A0AQZ0"/>
<evidence type="ECO:0008006" key="3">
    <source>
        <dbReference type="Google" id="ProtNLM"/>
    </source>
</evidence>
<evidence type="ECO:0000313" key="2">
    <source>
        <dbReference type="Proteomes" id="UP000484988"/>
    </source>
</evidence>
<name>A0A6A0AQZ0_9ACTN</name>
<keyword evidence="2" id="KW-1185">Reference proteome</keyword>
<dbReference type="Proteomes" id="UP000484988">
    <property type="component" value="Unassembled WGS sequence"/>
</dbReference>
<evidence type="ECO:0000313" key="1">
    <source>
        <dbReference type="EMBL" id="GFH35282.1"/>
    </source>
</evidence>
<sequence length="95" mass="10254">MRSAVGIEPGEGGGHILQTMTESFASRRRLLPTSPFHRPDPAAPPIEQFEVGDRVSHDQFGLGRVTGVEGADAVLVDFSGRQGRILSPFTKLVKL</sequence>
<accession>A0A6A0AQZ0</accession>
<gene>
    <name evidence="1" type="ORF">SCWH03_14970</name>
</gene>
<comment type="caution">
    <text evidence="1">The sequence shown here is derived from an EMBL/GenBank/DDBJ whole genome shotgun (WGS) entry which is preliminary data.</text>
</comment>
<organism evidence="1 2">
    <name type="scientific">Streptomyces pacificus</name>
    <dbReference type="NCBI Taxonomy" id="2705029"/>
    <lineage>
        <taxon>Bacteria</taxon>
        <taxon>Bacillati</taxon>
        <taxon>Actinomycetota</taxon>
        <taxon>Actinomycetes</taxon>
        <taxon>Kitasatosporales</taxon>
        <taxon>Streptomycetaceae</taxon>
        <taxon>Streptomyces</taxon>
    </lineage>
</organism>
<reference evidence="1 2" key="1">
    <citation type="submission" date="2020-02" db="EMBL/GenBank/DDBJ databases">
        <title>Whole Genome Shotgun Sequence of Streptomyces sp. strain CWH03.</title>
        <authorList>
            <person name="Dohra H."/>
            <person name="Kodani S."/>
            <person name="Yamamura H."/>
        </authorList>
    </citation>
    <scope>NUCLEOTIDE SEQUENCE [LARGE SCALE GENOMIC DNA]</scope>
    <source>
        <strain evidence="1 2">CWH03</strain>
    </source>
</reference>
<protein>
    <recommendedName>
        <fullName evidence="3">ATP-dependent DNA helicase II</fullName>
    </recommendedName>
</protein>